<reference evidence="1" key="1">
    <citation type="submission" date="2013-12" db="EMBL/GenBank/DDBJ databases">
        <authorList>
            <person name="Aslett M."/>
        </authorList>
    </citation>
    <scope>NUCLEOTIDE SEQUENCE [LARGE SCALE GENOMIC DNA]</scope>
    <source>
        <strain evidence="1">Lindley</strain>
    </source>
</reference>
<accession>A0A183BRI2</accession>
<evidence type="ECO:0000313" key="1">
    <source>
        <dbReference type="Proteomes" id="UP000050741"/>
    </source>
</evidence>
<organism evidence="1 2">
    <name type="scientific">Globodera pallida</name>
    <name type="common">Potato cyst nematode worm</name>
    <name type="synonym">Heterodera pallida</name>
    <dbReference type="NCBI Taxonomy" id="36090"/>
    <lineage>
        <taxon>Eukaryota</taxon>
        <taxon>Metazoa</taxon>
        <taxon>Ecdysozoa</taxon>
        <taxon>Nematoda</taxon>
        <taxon>Chromadorea</taxon>
        <taxon>Rhabditida</taxon>
        <taxon>Tylenchina</taxon>
        <taxon>Tylenchomorpha</taxon>
        <taxon>Tylenchoidea</taxon>
        <taxon>Heteroderidae</taxon>
        <taxon>Heteroderinae</taxon>
        <taxon>Globodera</taxon>
    </lineage>
</organism>
<protein>
    <submittedName>
        <fullName evidence="2">FRIGIDA-like protein</fullName>
    </submittedName>
</protein>
<proteinExistence type="predicted"/>
<evidence type="ECO:0000313" key="2">
    <source>
        <dbReference type="WBParaSite" id="GPLIN_000321800"/>
    </source>
</evidence>
<reference evidence="2" key="3">
    <citation type="submission" date="2016-06" db="UniProtKB">
        <authorList>
            <consortium name="WormBaseParasite"/>
        </authorList>
    </citation>
    <scope>IDENTIFICATION</scope>
</reference>
<dbReference type="WBParaSite" id="GPLIN_000321800">
    <property type="protein sequence ID" value="GPLIN_000321800"/>
    <property type="gene ID" value="GPLIN_000321800"/>
</dbReference>
<dbReference type="AlphaFoldDB" id="A0A183BRI2"/>
<keyword evidence="1" id="KW-1185">Reference proteome</keyword>
<dbReference type="Proteomes" id="UP000050741">
    <property type="component" value="Unassembled WGS sequence"/>
</dbReference>
<sequence>MKALEERRKRVIEMVIVIETTNLVVDEVEVPEVKKEDVSALSVVNQEEVVDGRLKKRTDVNAMPRKVNLTEELAVTGNSRLVGNKFKTEDNHKESSTLPLNLRTHVQDKLKTFLNGEKSPKAFVALEEAMKNAKSALSTNAEYAKTAVDKIAEMFDDIEMIDQRIDGLQKLLEEHKNSPIRLSDLKGKKTIMEIPEIENEINEILKLDILKKWTDCPSKEIVFELLDKLKDFPRKIAIELAGRFVVKPVEFALSKFMGISDLYYVPQFLVYNCTVLDLATHLAQGMEENEGLLSKFEKSIQLSAIVARLATLDNEGHKQKEISE</sequence>
<reference evidence="1" key="2">
    <citation type="submission" date="2014-05" db="EMBL/GenBank/DDBJ databases">
        <title>The genome and life-stage specific transcriptomes of Globodera pallida elucidate key aspects of plant parasitism by a cyst nematode.</title>
        <authorList>
            <person name="Cotton J.A."/>
            <person name="Lilley C.J."/>
            <person name="Jones L.M."/>
            <person name="Kikuchi T."/>
            <person name="Reid A.J."/>
            <person name="Thorpe P."/>
            <person name="Tsai I.J."/>
            <person name="Beasley H."/>
            <person name="Blok V."/>
            <person name="Cock P.J.A."/>
            <person name="Van den Akker S.E."/>
            <person name="Holroyd N."/>
            <person name="Hunt M."/>
            <person name="Mantelin S."/>
            <person name="Naghra H."/>
            <person name="Pain A."/>
            <person name="Palomares-Rius J.E."/>
            <person name="Zarowiecki M."/>
            <person name="Berriman M."/>
            <person name="Jones J.T."/>
            <person name="Urwin P.E."/>
        </authorList>
    </citation>
    <scope>NUCLEOTIDE SEQUENCE [LARGE SCALE GENOMIC DNA]</scope>
    <source>
        <strain evidence="1">Lindley</strain>
    </source>
</reference>
<name>A0A183BRI2_GLOPA</name>